<accession>A0A4P9VX48</accession>
<name>A0A4P9VX48_9FUNG</name>
<dbReference type="Gene3D" id="2.60.120.200">
    <property type="match status" value="1"/>
</dbReference>
<dbReference type="AlphaFoldDB" id="A0A4P9VX48"/>
<feature type="domain" description="GH16" evidence="1">
    <location>
        <begin position="28"/>
        <end position="139"/>
    </location>
</feature>
<keyword evidence="2" id="KW-0430">Lectin</keyword>
<dbReference type="GO" id="GO:0004553">
    <property type="term" value="F:hydrolase activity, hydrolyzing O-glycosyl compounds"/>
    <property type="evidence" value="ECO:0007669"/>
    <property type="project" value="InterPro"/>
</dbReference>
<dbReference type="InterPro" id="IPR000757">
    <property type="entry name" value="Beta-glucanase-like"/>
</dbReference>
<evidence type="ECO:0000313" key="3">
    <source>
        <dbReference type="Proteomes" id="UP000269721"/>
    </source>
</evidence>
<organism evidence="2 3">
    <name type="scientific">Blyttiomyces helicus</name>
    <dbReference type="NCBI Taxonomy" id="388810"/>
    <lineage>
        <taxon>Eukaryota</taxon>
        <taxon>Fungi</taxon>
        <taxon>Fungi incertae sedis</taxon>
        <taxon>Chytridiomycota</taxon>
        <taxon>Chytridiomycota incertae sedis</taxon>
        <taxon>Chytridiomycetes</taxon>
        <taxon>Chytridiomycetes incertae sedis</taxon>
        <taxon>Blyttiomyces</taxon>
    </lineage>
</organism>
<dbReference type="GO" id="GO:0030246">
    <property type="term" value="F:carbohydrate binding"/>
    <property type="evidence" value="ECO:0007669"/>
    <property type="project" value="UniProtKB-KW"/>
</dbReference>
<reference evidence="3" key="1">
    <citation type="journal article" date="2018" name="Nat. Microbiol.">
        <title>Leveraging single-cell genomics to expand the fungal tree of life.</title>
        <authorList>
            <person name="Ahrendt S.R."/>
            <person name="Quandt C.A."/>
            <person name="Ciobanu D."/>
            <person name="Clum A."/>
            <person name="Salamov A."/>
            <person name="Andreopoulos B."/>
            <person name="Cheng J.F."/>
            <person name="Woyke T."/>
            <person name="Pelin A."/>
            <person name="Henrissat B."/>
            <person name="Reynolds N.K."/>
            <person name="Benny G.L."/>
            <person name="Smith M.E."/>
            <person name="James T.Y."/>
            <person name="Grigoriev I.V."/>
        </authorList>
    </citation>
    <scope>NUCLEOTIDE SEQUENCE [LARGE SCALE GENOMIC DNA]</scope>
</reference>
<dbReference type="SUPFAM" id="SSF49899">
    <property type="entry name" value="Concanavalin A-like lectins/glucanases"/>
    <property type="match status" value="1"/>
</dbReference>
<proteinExistence type="predicted"/>
<keyword evidence="3" id="KW-1185">Reference proteome</keyword>
<dbReference type="OrthoDB" id="4781at2759"/>
<evidence type="ECO:0000313" key="2">
    <source>
        <dbReference type="EMBL" id="RKO82850.1"/>
    </source>
</evidence>
<gene>
    <name evidence="2" type="ORF">BDK51DRAFT_45458</name>
</gene>
<dbReference type="Proteomes" id="UP000269721">
    <property type="component" value="Unassembled WGS sequence"/>
</dbReference>
<dbReference type="EMBL" id="ML002003">
    <property type="protein sequence ID" value="RKO82850.1"/>
    <property type="molecule type" value="Genomic_DNA"/>
</dbReference>
<sequence>MSRVSKNDEGKKGIELGLVTPLTPSSREIVGQTTTSAQSNLPTYKGNQKKVVFGGTNSYPSGVSTDEHTYGIEWTHSAVTWSLDGVNVRTFKIGSGDADAESTAGGSPAVQLGPGKHWFPTTPSPVQFSLWDGSLTSGSWAGVNPWTVPNVSIKFSWVNVTCYNDAPVAQWPINQAAFVSNTTTSTAVVSATTTASLNATASSTPVVAASTIVSSTTGPIAATVATAATSTVVSSATGSALATATAAFPAVPPPPNATPSFTNPTSASFESRVPVIASLVAFIVGVAALL</sequence>
<protein>
    <submittedName>
        <fullName evidence="2">Concanavalin A-like lectin/glucanase domain-containing protein</fullName>
    </submittedName>
</protein>
<evidence type="ECO:0000259" key="1">
    <source>
        <dbReference type="Pfam" id="PF00722"/>
    </source>
</evidence>
<dbReference type="InterPro" id="IPR013320">
    <property type="entry name" value="ConA-like_dom_sf"/>
</dbReference>
<dbReference type="GO" id="GO:0005975">
    <property type="term" value="P:carbohydrate metabolic process"/>
    <property type="evidence" value="ECO:0007669"/>
    <property type="project" value="InterPro"/>
</dbReference>
<dbReference type="Pfam" id="PF00722">
    <property type="entry name" value="Glyco_hydro_16"/>
    <property type="match status" value="1"/>
</dbReference>